<dbReference type="InterPro" id="IPR050194">
    <property type="entry name" value="Glycosyltransferase_grp1"/>
</dbReference>
<dbReference type="RefSeq" id="WP_116847512.1">
    <property type="nucleotide sequence ID" value="NZ_QTJU01000003.1"/>
</dbReference>
<dbReference type="PANTHER" id="PTHR45947">
    <property type="entry name" value="SULFOQUINOVOSYL TRANSFERASE SQD2"/>
    <property type="match status" value="1"/>
</dbReference>
<dbReference type="CDD" id="cd03801">
    <property type="entry name" value="GT4_PimA-like"/>
    <property type="match status" value="1"/>
</dbReference>
<gene>
    <name evidence="2" type="ORF">DXN05_12195</name>
</gene>
<name>A0A3E1NK01_9BACT</name>
<comment type="caution">
    <text evidence="2">The sequence shown here is derived from an EMBL/GenBank/DDBJ whole genome shotgun (WGS) entry which is preliminary data.</text>
</comment>
<protein>
    <submittedName>
        <fullName evidence="2">Glycosyltransferase</fullName>
    </submittedName>
</protein>
<reference evidence="2 3" key="1">
    <citation type="submission" date="2018-08" db="EMBL/GenBank/DDBJ databases">
        <title>Chitinophagaceae sp. K23C18032701, a novel bacterium isolated from forest soil.</title>
        <authorList>
            <person name="Wang C."/>
        </authorList>
    </citation>
    <scope>NUCLEOTIDE SEQUENCE [LARGE SCALE GENOMIC DNA]</scope>
    <source>
        <strain evidence="2 3">K23C18032701</strain>
    </source>
</reference>
<dbReference type="InterPro" id="IPR001296">
    <property type="entry name" value="Glyco_trans_1"/>
</dbReference>
<dbReference type="AlphaFoldDB" id="A0A3E1NK01"/>
<dbReference type="SUPFAM" id="SSF53756">
    <property type="entry name" value="UDP-Glycosyltransferase/glycogen phosphorylase"/>
    <property type="match status" value="1"/>
</dbReference>
<dbReference type="OrthoDB" id="1116389at2"/>
<sequence length="356" mass="40437">MNSKQHTLVILAPAFPADETDSAWVPSKQLFVQVLKKQFPSLHIEVLTFNYPYHTHTYYWQGATVTSFNGMHARKLQRAGVWMRVWQKLRALRKRSNIIGLFSFWCGECALVGSYFGKLHHIPHYCWVSGQDAKRENRLVKLIRPGEAELVTISRFLTDRFYASHAIRPQHLIPIGIDATQFAPSNGIRDIDILGAGSLIPLKQYAVFISAVKQLQQQFPGIKAVLCGGGAEQERLQAQIDALQLQNNITITGMLHHHEVLQYMQRSKVFLHPSAYEGFGAVCLEAMYAGCQVISFTDPMYLQLSNWHIVQNESMMVEKAAALLHDTHTVYQPFLLYSMSDSVKAVMRLFQYAEPA</sequence>
<evidence type="ECO:0000313" key="2">
    <source>
        <dbReference type="EMBL" id="RFM28266.1"/>
    </source>
</evidence>
<dbReference type="EMBL" id="QTJU01000003">
    <property type="protein sequence ID" value="RFM28266.1"/>
    <property type="molecule type" value="Genomic_DNA"/>
</dbReference>
<keyword evidence="3" id="KW-1185">Reference proteome</keyword>
<dbReference type="Gene3D" id="3.40.50.2000">
    <property type="entry name" value="Glycogen Phosphorylase B"/>
    <property type="match status" value="2"/>
</dbReference>
<dbReference type="Proteomes" id="UP000261284">
    <property type="component" value="Unassembled WGS sequence"/>
</dbReference>
<proteinExistence type="predicted"/>
<organism evidence="2 3">
    <name type="scientific">Deminuibacter soli</name>
    <dbReference type="NCBI Taxonomy" id="2291815"/>
    <lineage>
        <taxon>Bacteria</taxon>
        <taxon>Pseudomonadati</taxon>
        <taxon>Bacteroidota</taxon>
        <taxon>Chitinophagia</taxon>
        <taxon>Chitinophagales</taxon>
        <taxon>Chitinophagaceae</taxon>
        <taxon>Deminuibacter</taxon>
    </lineage>
</organism>
<feature type="domain" description="Glycosyl transferase family 1" evidence="1">
    <location>
        <begin position="191"/>
        <end position="302"/>
    </location>
</feature>
<dbReference type="GO" id="GO:0016757">
    <property type="term" value="F:glycosyltransferase activity"/>
    <property type="evidence" value="ECO:0007669"/>
    <property type="project" value="InterPro"/>
</dbReference>
<evidence type="ECO:0000259" key="1">
    <source>
        <dbReference type="Pfam" id="PF00534"/>
    </source>
</evidence>
<accession>A0A3E1NK01</accession>
<dbReference type="Pfam" id="PF00534">
    <property type="entry name" value="Glycos_transf_1"/>
    <property type="match status" value="1"/>
</dbReference>
<keyword evidence="2" id="KW-0808">Transferase</keyword>
<dbReference type="PANTHER" id="PTHR45947:SF3">
    <property type="entry name" value="SULFOQUINOVOSYL TRANSFERASE SQD2"/>
    <property type="match status" value="1"/>
</dbReference>
<evidence type="ECO:0000313" key="3">
    <source>
        <dbReference type="Proteomes" id="UP000261284"/>
    </source>
</evidence>